<proteinExistence type="predicted"/>
<evidence type="ECO:0008006" key="3">
    <source>
        <dbReference type="Google" id="ProtNLM"/>
    </source>
</evidence>
<gene>
    <name evidence="1" type="ORF">ABQG71_06395</name>
</gene>
<keyword evidence="2" id="KW-1185">Reference proteome</keyword>
<accession>A0ABV1S2Q1</accession>
<name>A0ABV1S2Q1_BACAB</name>
<evidence type="ECO:0000313" key="1">
    <source>
        <dbReference type="EMBL" id="MER3120817.1"/>
    </source>
</evidence>
<dbReference type="Proteomes" id="UP001467674">
    <property type="component" value="Unassembled WGS sequence"/>
</dbReference>
<comment type="caution">
    <text evidence="1">The sequence shown here is derived from an EMBL/GenBank/DDBJ whole genome shotgun (WGS) entry which is preliminary data.</text>
</comment>
<dbReference type="RefSeq" id="WP_350385277.1">
    <property type="nucleotide sequence ID" value="NZ_JBEOME010000002.1"/>
</dbReference>
<organism evidence="1 2">
    <name type="scientific">Bacillus altitudinis</name>
    <dbReference type="NCBI Taxonomy" id="293387"/>
    <lineage>
        <taxon>Bacteria</taxon>
        <taxon>Bacillati</taxon>
        <taxon>Bacillota</taxon>
        <taxon>Bacilli</taxon>
        <taxon>Bacillales</taxon>
        <taxon>Bacillaceae</taxon>
        <taxon>Bacillus</taxon>
    </lineage>
</organism>
<protein>
    <recommendedName>
        <fullName evidence="3">RNA polymerase sigma-70 region 2 domain-containing protein</fullName>
    </recommendedName>
</protein>
<evidence type="ECO:0000313" key="2">
    <source>
        <dbReference type="Proteomes" id="UP001467674"/>
    </source>
</evidence>
<dbReference type="EMBL" id="JBEOME010000002">
    <property type="protein sequence ID" value="MER3120817.1"/>
    <property type="molecule type" value="Genomic_DNA"/>
</dbReference>
<sequence length="181" mass="21091">MIDALVIEYRETKNELVFNELYRELIDKQRKKFSTIARSIGSNEADVTALYEDILMKCIEKWDGIRPFEHLYKFSMKRARANIYRNQLGRRNKESIVDPQDVGADKTAGATTEEAYIETETMRNFKGMIDDEITLKVVEAFLQTDKPSYAEISRVTGVNRWSVTRILKRLDTTKNRELLLA</sequence>
<reference evidence="1 2" key="1">
    <citation type="submission" date="2024-06" db="EMBL/GenBank/DDBJ databases">
        <title>Construction of an artificial bacterial consortium using nitrogen cycle bacteria from Cuatro Cienegas Basin and a mangrove forest.</title>
        <authorList>
            <person name="Aguilera-Najera D."/>
            <person name="Marquez-Cianci L."/>
            <person name="Martinez-Perez E."/>
            <person name="Rosas-Barrera M."/>
            <person name="Rodriguez-Cruz U.E."/>
            <person name="Tapia-Lopez R."/>
            <person name="Eguiarte L.E."/>
            <person name="Souza-Saldivar V."/>
        </authorList>
    </citation>
    <scope>NUCLEOTIDE SEQUENCE [LARGE SCALE GENOMIC DNA]</scope>
    <source>
        <strain evidence="1 2">S14-15</strain>
    </source>
</reference>